<dbReference type="Gene3D" id="2.60.40.1220">
    <property type="match status" value="7"/>
</dbReference>
<dbReference type="InterPro" id="IPR032812">
    <property type="entry name" value="SbsA_Ig"/>
</dbReference>
<accession>A0ABT1NDU9</accession>
<evidence type="ECO:0000313" key="4">
    <source>
        <dbReference type="EMBL" id="MCQ1529417.1"/>
    </source>
</evidence>
<organism evidence="4 5">
    <name type="scientific">Lutispora saccharofermentans</name>
    <dbReference type="NCBI Taxonomy" id="3024236"/>
    <lineage>
        <taxon>Bacteria</taxon>
        <taxon>Bacillati</taxon>
        <taxon>Bacillota</taxon>
        <taxon>Clostridia</taxon>
        <taxon>Lutisporales</taxon>
        <taxon>Lutisporaceae</taxon>
        <taxon>Lutispora</taxon>
    </lineage>
</organism>
<evidence type="ECO:0000259" key="3">
    <source>
        <dbReference type="Pfam" id="PF13205"/>
    </source>
</evidence>
<keyword evidence="5" id="KW-1185">Reference proteome</keyword>
<dbReference type="InterPro" id="IPR014755">
    <property type="entry name" value="Cu-Rt/internalin_Ig-like"/>
</dbReference>
<feature type="chain" id="PRO_5047175343" evidence="2">
    <location>
        <begin position="23"/>
        <end position="1182"/>
    </location>
</feature>
<keyword evidence="1 2" id="KW-0732">Signal</keyword>
<dbReference type="EMBL" id="JAJEKE010000005">
    <property type="protein sequence ID" value="MCQ1529417.1"/>
    <property type="molecule type" value="Genomic_DNA"/>
</dbReference>
<evidence type="ECO:0000256" key="2">
    <source>
        <dbReference type="SAM" id="SignalP"/>
    </source>
</evidence>
<feature type="signal peptide" evidence="2">
    <location>
        <begin position="1"/>
        <end position="22"/>
    </location>
</feature>
<proteinExistence type="predicted"/>
<reference evidence="4 5" key="1">
    <citation type="submission" date="2021-10" db="EMBL/GenBank/DDBJ databases">
        <title>Lutispora strain m25 sp. nov., a thermophilic, non-spore-forming bacterium isolated from a lab-scale methanogenic bioreactor digesting anaerobic sludge.</title>
        <authorList>
            <person name="El Houari A."/>
            <person name="Mcdonald J."/>
        </authorList>
    </citation>
    <scope>NUCLEOTIDE SEQUENCE [LARGE SCALE GENOMIC DNA]</scope>
    <source>
        <strain evidence="5">m25</strain>
    </source>
</reference>
<dbReference type="RefSeq" id="WP_255226937.1">
    <property type="nucleotide sequence ID" value="NZ_JAJEKE010000005.1"/>
</dbReference>
<protein>
    <submittedName>
        <fullName evidence="4">Ig-like domain-containing protein</fullName>
    </submittedName>
</protein>
<evidence type="ECO:0000256" key="1">
    <source>
        <dbReference type="ARBA" id="ARBA00022729"/>
    </source>
</evidence>
<feature type="domain" description="SbsA Ig-like" evidence="3">
    <location>
        <begin position="622"/>
        <end position="696"/>
    </location>
</feature>
<name>A0ABT1NDU9_9FIRM</name>
<gene>
    <name evidence="4" type="ORF">LJD61_07600</name>
</gene>
<sequence length="1182" mass="127415">MSKKIIALVLAFAMMFSTITVAFAEEAISSEAKALATVGMLEGDGNGVTPEYTAKEMDRFTAAISLLKLKGLYADALAFKGEANFADAQDLKWEEGKNVLSYLKANPGLGFAGDPTTGKFMPFANIDEQSYVKVLLETLGYKQTTAEVAGDFAWEETISFAGTIGLNATNANPFTIDALAKLTVSAFKAQMKDGKILINALVEAGKVDKEKAIAAGLYEELTANVESVKAIGNTTVEVTFDGEVSASYAENKANYKIAGLEVKSATLVAEDAVRLETAAMTAGKVYTLEIGEEKVSFAGLAKVTGTPALTKVEGTDTERVELTFDKVLDFASATNVENYEIANVKVVKAELDVDKVTLTTEGLTANKTHTIKVKNIASVDGAVLRSASKSFFARVDKVAPKLEGVSTKTFTRLTATFSELLTEESAVDLANYTIKAGKDAELEILSIKDITESDATKTTVEITTAPQKTSVRYELVVSNVVDRAVVGNVMVKEGKVTFTGKGEDKTAPTFASFDYVSKNIVKVNFTEQGNTRLDEESALDVNNYSFNNDVEVVKVEKIPGEKEDFRTVLVTVSDLEAKTYKLTVSGVKDEYDNEIKTTEKAKTFSPRNVVAAQVSKVWASDKNVVKVLFTKDINKAVAEDITKYSVDGNMGAPVKAEYSISAKTLTLTMGSDLTAGKSYKLTITDLVDLAGYAVNAKPTFVGVSTANDIEAPTVESIEALNNKVVKVIFSEPMQVPANIADLKLTVETGKTMTAKVAYEDNTTFEFSFDDSKVLEDKEYKDTLAFVGTYKDVAGNVLDVNSEDNVLEFYGDSYAPEKITLDGSEQTSVKSFKLIFSDRVDKNTVNAAGLTASYAQVDGKDVKNEVILSSTSKLKLGKTYIVDLSAVKSIHGIGVEYGDEKNLELVADLEDEEAPYIEKVEATYRNEVKVTYNEDLNYGGKYTITYYDNNGKEQTIGTNLTAAPVDNVVTLALSKNLEAGIVYTIKVTTAAQDLAGNKGETDIEYTFDGTNAVKVGNYVTVNVVNGTTIEINSFSGLDAGKYAVKIANGEDVVLDLKEVEGGEDTRVNVAEGTKKVVINSIPAAKALLSGATYTLTFGSYECSFRGIVEDNITVVVNGDNIEVSYDGMKLNDTVYVGANNEKVEAADMTAGYVQFAKPADTTDIYVVRDRVVLFFLQGFNPAE</sequence>
<dbReference type="Proteomes" id="UP001651880">
    <property type="component" value="Unassembled WGS sequence"/>
</dbReference>
<evidence type="ECO:0000313" key="5">
    <source>
        <dbReference type="Proteomes" id="UP001651880"/>
    </source>
</evidence>
<dbReference type="Pfam" id="PF13205">
    <property type="entry name" value="Big_5"/>
    <property type="match status" value="2"/>
</dbReference>
<comment type="caution">
    <text evidence="4">The sequence shown here is derived from an EMBL/GenBank/DDBJ whole genome shotgun (WGS) entry which is preliminary data.</text>
</comment>
<feature type="domain" description="SbsA Ig-like" evidence="3">
    <location>
        <begin position="919"/>
        <end position="1006"/>
    </location>
</feature>